<feature type="active site" evidence="3">
    <location>
        <position position="121"/>
    </location>
</feature>
<sequence length="286" mass="29716">MQPDRGAAAHTIVAALLLLLMGGARAQSNGSDLGFDYLLLARMWPATFCESTKCDQPTYNLFTIHGLWPNSASGDDPVDCDKSDAFSRDLLTPEQLGRMSCEWKSFKGSNNGFWSHEWSKHGTCAKPLFQNESGYFGAALALSEQYDLNEALASNGLNPLAATAATQAQVQGILEKEWGVTPILTCYKGALQEVRMCFGTDLKPIDCPGGGGSCSSKGALDLPYGGEMPPVCASYFDGVPSASNVAAPATGSSPSPPPPPSRGGRPAPGAAAALLLAAAAAALAAL</sequence>
<evidence type="ECO:0000256" key="3">
    <source>
        <dbReference type="PIRSR" id="PIRSR633697-1"/>
    </source>
</evidence>
<dbReference type="GO" id="GO:0006401">
    <property type="term" value="P:RNA catabolic process"/>
    <property type="evidence" value="ECO:0007669"/>
    <property type="project" value="UniProtKB-ARBA"/>
</dbReference>
<gene>
    <name evidence="7" type="ORF">CHLNCDRAFT_140010</name>
</gene>
<dbReference type="SUPFAM" id="SSF55895">
    <property type="entry name" value="Ribonuclease Rh-like"/>
    <property type="match status" value="1"/>
</dbReference>
<accession>E1ZRD8</accession>
<dbReference type="InterPro" id="IPR036430">
    <property type="entry name" value="RNase_T2-like_sf"/>
</dbReference>
<dbReference type="CDD" id="cd01061">
    <property type="entry name" value="RNase_T2_euk"/>
    <property type="match status" value="1"/>
</dbReference>
<dbReference type="eggNOG" id="KOG1642">
    <property type="taxonomic scope" value="Eukaryota"/>
</dbReference>
<evidence type="ECO:0000256" key="6">
    <source>
        <dbReference type="SAM" id="SignalP"/>
    </source>
</evidence>
<evidence type="ECO:0000256" key="1">
    <source>
        <dbReference type="ARBA" id="ARBA00007469"/>
    </source>
</evidence>
<dbReference type="EMBL" id="GL433862">
    <property type="protein sequence ID" value="EFN51550.1"/>
    <property type="molecule type" value="Genomic_DNA"/>
</dbReference>
<dbReference type="GO" id="GO:0033897">
    <property type="term" value="F:ribonuclease T2 activity"/>
    <property type="evidence" value="ECO:0007669"/>
    <property type="project" value="InterPro"/>
</dbReference>
<reference evidence="7 8" key="1">
    <citation type="journal article" date="2010" name="Plant Cell">
        <title>The Chlorella variabilis NC64A genome reveals adaptation to photosymbiosis, coevolution with viruses, and cryptic sex.</title>
        <authorList>
            <person name="Blanc G."/>
            <person name="Duncan G."/>
            <person name="Agarkova I."/>
            <person name="Borodovsky M."/>
            <person name="Gurnon J."/>
            <person name="Kuo A."/>
            <person name="Lindquist E."/>
            <person name="Lucas S."/>
            <person name="Pangilinan J."/>
            <person name="Polle J."/>
            <person name="Salamov A."/>
            <person name="Terry A."/>
            <person name="Yamada T."/>
            <person name="Dunigan D.D."/>
            <person name="Grigoriev I.V."/>
            <person name="Claverie J.M."/>
            <person name="Van Etten J.L."/>
        </authorList>
    </citation>
    <scope>NUCLEOTIDE SEQUENCE [LARGE SCALE GENOMIC DNA]</scope>
    <source>
        <strain evidence="7 8">NC64A</strain>
    </source>
</reference>
<dbReference type="GeneID" id="17351052"/>
<keyword evidence="8" id="KW-1185">Reference proteome</keyword>
<evidence type="ECO:0000313" key="8">
    <source>
        <dbReference type="Proteomes" id="UP000008141"/>
    </source>
</evidence>
<keyword evidence="6" id="KW-0732">Signal</keyword>
<dbReference type="KEGG" id="cvr:CHLNCDRAFT_140010"/>
<dbReference type="InterPro" id="IPR033130">
    <property type="entry name" value="RNase_T2_His_AS_2"/>
</dbReference>
<dbReference type="PROSITE" id="PS00530">
    <property type="entry name" value="RNASE_T2_1"/>
    <property type="match status" value="1"/>
</dbReference>
<dbReference type="OMA" id="TESKNDH"/>
<keyword evidence="2" id="KW-1015">Disulfide bond</keyword>
<dbReference type="RefSeq" id="XP_005843652.1">
    <property type="nucleotide sequence ID" value="XM_005843590.1"/>
</dbReference>
<evidence type="ECO:0000313" key="7">
    <source>
        <dbReference type="EMBL" id="EFN51550.1"/>
    </source>
</evidence>
<name>E1ZRD8_CHLVA</name>
<dbReference type="GO" id="GO:0003723">
    <property type="term" value="F:RNA binding"/>
    <property type="evidence" value="ECO:0007669"/>
    <property type="project" value="InterPro"/>
</dbReference>
<organism evidence="8">
    <name type="scientific">Chlorella variabilis</name>
    <name type="common">Green alga</name>
    <dbReference type="NCBI Taxonomy" id="554065"/>
    <lineage>
        <taxon>Eukaryota</taxon>
        <taxon>Viridiplantae</taxon>
        <taxon>Chlorophyta</taxon>
        <taxon>core chlorophytes</taxon>
        <taxon>Trebouxiophyceae</taxon>
        <taxon>Chlorellales</taxon>
        <taxon>Chlorellaceae</taxon>
        <taxon>Chlorella clade</taxon>
        <taxon>Chlorella</taxon>
    </lineage>
</organism>
<evidence type="ECO:0000256" key="2">
    <source>
        <dbReference type="ARBA" id="ARBA00023157"/>
    </source>
</evidence>
<dbReference type="PROSITE" id="PS00531">
    <property type="entry name" value="RNASE_T2_2"/>
    <property type="match status" value="1"/>
</dbReference>
<protein>
    <submittedName>
        <fullName evidence="7">Uncharacterized protein</fullName>
    </submittedName>
</protein>
<dbReference type="InterPro" id="IPR033697">
    <property type="entry name" value="Ribonuclease_T2_eukaryotic"/>
</dbReference>
<dbReference type="InterPro" id="IPR018188">
    <property type="entry name" value="RNase_T2_His_AS_1"/>
</dbReference>
<dbReference type="InParanoid" id="E1ZRD8"/>
<feature type="signal peptide" evidence="6">
    <location>
        <begin position="1"/>
        <end position="26"/>
    </location>
</feature>
<proteinExistence type="inferred from homology"/>
<feature type="chain" id="PRO_5003156452" evidence="6">
    <location>
        <begin position="27"/>
        <end position="286"/>
    </location>
</feature>
<dbReference type="PANTHER" id="PTHR11240:SF22">
    <property type="entry name" value="RIBONUCLEASE T2"/>
    <property type="match status" value="1"/>
</dbReference>
<dbReference type="Pfam" id="PF00445">
    <property type="entry name" value="Ribonuclease_T2"/>
    <property type="match status" value="1"/>
</dbReference>
<comment type="similarity">
    <text evidence="1 4">Belongs to the RNase T2 family.</text>
</comment>
<dbReference type="OrthoDB" id="435754at2759"/>
<dbReference type="PANTHER" id="PTHR11240">
    <property type="entry name" value="RIBONUCLEASE T2"/>
    <property type="match status" value="1"/>
</dbReference>
<dbReference type="Proteomes" id="UP000008141">
    <property type="component" value="Unassembled WGS sequence"/>
</dbReference>
<dbReference type="AlphaFoldDB" id="E1ZRD8"/>
<dbReference type="Gene3D" id="3.90.730.10">
    <property type="entry name" value="Ribonuclease T2-like"/>
    <property type="match status" value="1"/>
</dbReference>
<feature type="region of interest" description="Disordered" evidence="5">
    <location>
        <begin position="246"/>
        <end position="268"/>
    </location>
</feature>
<feature type="active site" evidence="3">
    <location>
        <position position="65"/>
    </location>
</feature>
<dbReference type="FunCoup" id="E1ZRD8">
    <property type="interactions" value="893"/>
</dbReference>
<dbReference type="InterPro" id="IPR001568">
    <property type="entry name" value="RNase_T2-like"/>
</dbReference>
<feature type="active site" evidence="3">
    <location>
        <position position="117"/>
    </location>
</feature>
<evidence type="ECO:0000256" key="4">
    <source>
        <dbReference type="RuleBase" id="RU004328"/>
    </source>
</evidence>
<evidence type="ECO:0000256" key="5">
    <source>
        <dbReference type="SAM" id="MobiDB-lite"/>
    </source>
</evidence>